<dbReference type="Gene3D" id="3.30.1380.10">
    <property type="match status" value="1"/>
</dbReference>
<dbReference type="RefSeq" id="WP_395132001.1">
    <property type="nucleotide sequence ID" value="NZ_JBIMPM010000099.1"/>
</dbReference>
<organism evidence="2 3">
    <name type="scientific">Burkholderia semiarida</name>
    <dbReference type="NCBI Taxonomy" id="2843303"/>
    <lineage>
        <taxon>Bacteria</taxon>
        <taxon>Pseudomonadati</taxon>
        <taxon>Pseudomonadota</taxon>
        <taxon>Betaproteobacteria</taxon>
        <taxon>Burkholderiales</taxon>
        <taxon>Burkholderiaceae</taxon>
        <taxon>Burkholderia</taxon>
        <taxon>Burkholderia cepacia complex</taxon>
    </lineage>
</organism>
<keyword evidence="3" id="KW-1185">Reference proteome</keyword>
<proteinExistence type="predicted"/>
<reference evidence="2 3" key="1">
    <citation type="submission" date="2024-10" db="EMBL/GenBank/DDBJ databases">
        <title>Burkholderia semiarida in Mexico.</title>
        <authorList>
            <person name="Estrada P."/>
        </authorList>
    </citation>
    <scope>NUCLEOTIDE SEQUENCE [LARGE SCALE GENOMIC DNA]</scope>
    <source>
        <strain evidence="2 3">CLM7-1</strain>
    </source>
</reference>
<dbReference type="EMBL" id="JBIMPM010000099">
    <property type="protein sequence ID" value="MFH5256095.1"/>
    <property type="molecule type" value="Genomic_DNA"/>
</dbReference>
<dbReference type="Pfam" id="PF13539">
    <property type="entry name" value="Peptidase_M15_4"/>
    <property type="match status" value="1"/>
</dbReference>
<comment type="caution">
    <text evidence="2">The sequence shown here is derived from an EMBL/GenBank/DDBJ whole genome shotgun (WGS) entry which is preliminary data.</text>
</comment>
<gene>
    <name evidence="2" type="ORF">ACGTRS_33195</name>
</gene>
<dbReference type="SUPFAM" id="SSF55166">
    <property type="entry name" value="Hedgehog/DD-peptidase"/>
    <property type="match status" value="1"/>
</dbReference>
<sequence>MQTSRFKFSRHSEAHLVGVEEQLVNVVRRALELSEVDFGVTEGMRTPERQRELVAAKKSQTMNSRHLTGHAVDVMAYVNGAGTWEWKYYEDIARAFKRAAAELDIAIVWGGDWKTLKDGVHFELAR</sequence>
<dbReference type="Proteomes" id="UP001609186">
    <property type="component" value="Unassembled WGS sequence"/>
</dbReference>
<dbReference type="CDD" id="cd14845">
    <property type="entry name" value="L-Ala-D-Glu_peptidase_like"/>
    <property type="match status" value="1"/>
</dbReference>
<name>A0ABW7LDJ9_9BURK</name>
<evidence type="ECO:0000313" key="3">
    <source>
        <dbReference type="Proteomes" id="UP001609186"/>
    </source>
</evidence>
<accession>A0ABW7LDJ9</accession>
<feature type="domain" description="Peptidase M15C" evidence="1">
    <location>
        <begin position="58"/>
        <end position="124"/>
    </location>
</feature>
<evidence type="ECO:0000259" key="1">
    <source>
        <dbReference type="Pfam" id="PF13539"/>
    </source>
</evidence>
<dbReference type="InterPro" id="IPR039561">
    <property type="entry name" value="Peptidase_M15C"/>
</dbReference>
<evidence type="ECO:0000313" key="2">
    <source>
        <dbReference type="EMBL" id="MFH5256095.1"/>
    </source>
</evidence>
<protein>
    <submittedName>
        <fullName evidence="2">M15 family metallopeptidase</fullName>
    </submittedName>
</protein>
<dbReference type="InterPro" id="IPR009045">
    <property type="entry name" value="Zn_M74/Hedgehog-like"/>
</dbReference>